<reference evidence="3 4" key="1">
    <citation type="submission" date="2018-12" db="EMBL/GenBank/DDBJ databases">
        <authorList>
            <person name="Feng G."/>
            <person name="Zhu H."/>
        </authorList>
    </citation>
    <scope>NUCLEOTIDE SEQUENCE [LARGE SCALE GENOMIC DNA]</scope>
    <source>
        <strain evidence="3 4">9PBR-2</strain>
    </source>
</reference>
<evidence type="ECO:0000313" key="3">
    <source>
        <dbReference type="EMBL" id="RSK33936.1"/>
    </source>
</evidence>
<dbReference type="Proteomes" id="UP000280066">
    <property type="component" value="Unassembled WGS sequence"/>
</dbReference>
<keyword evidence="4" id="KW-1185">Reference proteome</keyword>
<dbReference type="OrthoDB" id="882451at2"/>
<name>A0A3R9PCP0_9BACT</name>
<feature type="coiled-coil region" evidence="1">
    <location>
        <begin position="200"/>
        <end position="227"/>
    </location>
</feature>
<feature type="compositionally biased region" description="Polar residues" evidence="2">
    <location>
        <begin position="316"/>
        <end position="344"/>
    </location>
</feature>
<comment type="caution">
    <text evidence="3">The sequence shown here is derived from an EMBL/GenBank/DDBJ whole genome shotgun (WGS) entry which is preliminary data.</text>
</comment>
<dbReference type="AlphaFoldDB" id="A0A3R9PCP0"/>
<keyword evidence="1" id="KW-0175">Coiled coil</keyword>
<evidence type="ECO:0000256" key="2">
    <source>
        <dbReference type="SAM" id="MobiDB-lite"/>
    </source>
</evidence>
<accession>A0A3R9PCP0</accession>
<dbReference type="Pfam" id="PF13730">
    <property type="entry name" value="HTH_36"/>
    <property type="match status" value="1"/>
</dbReference>
<feature type="region of interest" description="Disordered" evidence="2">
    <location>
        <begin position="231"/>
        <end position="256"/>
    </location>
</feature>
<feature type="compositionally biased region" description="Low complexity" evidence="2">
    <location>
        <begin position="231"/>
        <end position="241"/>
    </location>
</feature>
<evidence type="ECO:0000256" key="1">
    <source>
        <dbReference type="SAM" id="Coils"/>
    </source>
</evidence>
<sequence length="386" mass="41187">MNTAPLLAASSGGLSLSASPRRMLPIRQNLNQLTGINRTYKAVLIEVCELVENGKQGKCSAQNEYFAERLSASLRTISRTITGLEEAGLLTSSGATNKRVLLPSAGLRACYAGTDTTAAIQALSSALLDARSEEPTIDKTIAKTIDTPAKMAIAKPDPTIDNRGTTIANRGSNYSQTGSRVYRDDQYEQNEEEVALRSALVAAQKKIGELTAQLEERTRERNALRNSLAAVRPASSVASASHTRGGAATDPHKVPLAESKHITPEGFARIAEALGYQAAYFPHYRGQMLLKAGAEQRDEKGWQNFIQRYLTNDANSETGLITTPPNDSATTHASRSTFSQQPQRPANGAKPTSAGSEFAGALAERRARLRSAGPGHHGPAMGSDAS</sequence>
<dbReference type="EMBL" id="RWIS01000005">
    <property type="protein sequence ID" value="RSK33936.1"/>
    <property type="molecule type" value="Genomic_DNA"/>
</dbReference>
<gene>
    <name evidence="3" type="ORF">EI290_09530</name>
</gene>
<protein>
    <recommendedName>
        <fullName evidence="5">Helix-turn-helix domain-containing protein</fullName>
    </recommendedName>
</protein>
<proteinExistence type="predicted"/>
<feature type="region of interest" description="Disordered" evidence="2">
    <location>
        <begin position="316"/>
        <end position="386"/>
    </location>
</feature>
<feature type="compositionally biased region" description="Polar residues" evidence="2">
    <location>
        <begin position="162"/>
        <end position="179"/>
    </location>
</feature>
<evidence type="ECO:0000313" key="4">
    <source>
        <dbReference type="Proteomes" id="UP000280066"/>
    </source>
</evidence>
<organism evidence="3 4">
    <name type="scientific">Hymenobacter metallilatus</name>
    <dbReference type="NCBI Taxonomy" id="2493666"/>
    <lineage>
        <taxon>Bacteria</taxon>
        <taxon>Pseudomonadati</taxon>
        <taxon>Bacteroidota</taxon>
        <taxon>Cytophagia</taxon>
        <taxon>Cytophagales</taxon>
        <taxon>Hymenobacteraceae</taxon>
        <taxon>Hymenobacter</taxon>
    </lineage>
</organism>
<evidence type="ECO:0008006" key="5">
    <source>
        <dbReference type="Google" id="ProtNLM"/>
    </source>
</evidence>
<feature type="region of interest" description="Disordered" evidence="2">
    <location>
        <begin position="156"/>
        <end position="179"/>
    </location>
</feature>